<feature type="transmembrane region" description="Helical" evidence="1">
    <location>
        <begin position="46"/>
        <end position="67"/>
    </location>
</feature>
<dbReference type="EMBL" id="DVNE01000023">
    <property type="protein sequence ID" value="HIU61497.1"/>
    <property type="molecule type" value="Genomic_DNA"/>
</dbReference>
<organism evidence="2 3">
    <name type="scientific">Candidatus Coproplasma excrementigallinarum</name>
    <dbReference type="NCBI Taxonomy" id="2840747"/>
    <lineage>
        <taxon>Bacteria</taxon>
        <taxon>Bacillati</taxon>
        <taxon>Bacillota</taxon>
        <taxon>Clostridia</taxon>
        <taxon>Eubacteriales</taxon>
        <taxon>Candidatus Coproplasma</taxon>
    </lineage>
</organism>
<sequence length="158" mass="16608">MKLKIDITAIGAAVAAVLSIVAMALFAKAYNNCYDYFSMQFAGLSYVIGFGVVSIILAAALIVLPMVKAEGGAKKALKIATDVIVVALCIFFCLMVIYAAKSSVYEMALTWGSELHSNEPLMPAACSNALASIIISLVAMFIVGITACITKTVVAKKN</sequence>
<evidence type="ECO:0000313" key="3">
    <source>
        <dbReference type="Proteomes" id="UP000824110"/>
    </source>
</evidence>
<keyword evidence="1" id="KW-1133">Transmembrane helix</keyword>
<feature type="transmembrane region" description="Helical" evidence="1">
    <location>
        <begin position="79"/>
        <end position="100"/>
    </location>
</feature>
<keyword evidence="1" id="KW-0812">Transmembrane</keyword>
<reference evidence="2" key="2">
    <citation type="journal article" date="2021" name="PeerJ">
        <title>Extensive microbial diversity within the chicken gut microbiome revealed by metagenomics and culture.</title>
        <authorList>
            <person name="Gilroy R."/>
            <person name="Ravi A."/>
            <person name="Getino M."/>
            <person name="Pursley I."/>
            <person name="Horton D.L."/>
            <person name="Alikhan N.F."/>
            <person name="Baker D."/>
            <person name="Gharbi K."/>
            <person name="Hall N."/>
            <person name="Watson M."/>
            <person name="Adriaenssens E.M."/>
            <person name="Foster-Nyarko E."/>
            <person name="Jarju S."/>
            <person name="Secka A."/>
            <person name="Antonio M."/>
            <person name="Oren A."/>
            <person name="Chaudhuri R.R."/>
            <person name="La Ragione R."/>
            <person name="Hildebrand F."/>
            <person name="Pallen M.J."/>
        </authorList>
    </citation>
    <scope>NUCLEOTIDE SEQUENCE</scope>
    <source>
        <strain evidence="2">CHK195-12923</strain>
    </source>
</reference>
<reference evidence="2" key="1">
    <citation type="submission" date="2020-10" db="EMBL/GenBank/DDBJ databases">
        <authorList>
            <person name="Gilroy R."/>
        </authorList>
    </citation>
    <scope>NUCLEOTIDE SEQUENCE</scope>
    <source>
        <strain evidence="2">CHK195-12923</strain>
    </source>
</reference>
<dbReference type="Proteomes" id="UP000824110">
    <property type="component" value="Unassembled WGS sequence"/>
</dbReference>
<keyword evidence="1" id="KW-0472">Membrane</keyword>
<feature type="transmembrane region" description="Helical" evidence="1">
    <location>
        <begin position="7"/>
        <end position="26"/>
    </location>
</feature>
<evidence type="ECO:0000256" key="1">
    <source>
        <dbReference type="SAM" id="Phobius"/>
    </source>
</evidence>
<evidence type="ECO:0000313" key="2">
    <source>
        <dbReference type="EMBL" id="HIU61497.1"/>
    </source>
</evidence>
<gene>
    <name evidence="2" type="ORF">IAB69_02490</name>
</gene>
<dbReference type="AlphaFoldDB" id="A0A9D1MJY5"/>
<feature type="transmembrane region" description="Helical" evidence="1">
    <location>
        <begin position="120"/>
        <end position="149"/>
    </location>
</feature>
<comment type="caution">
    <text evidence="2">The sequence shown here is derived from an EMBL/GenBank/DDBJ whole genome shotgun (WGS) entry which is preliminary data.</text>
</comment>
<name>A0A9D1MJY5_9FIRM</name>
<protein>
    <submittedName>
        <fullName evidence="2">Uncharacterized protein</fullName>
    </submittedName>
</protein>
<proteinExistence type="predicted"/>
<accession>A0A9D1MJY5</accession>